<evidence type="ECO:0000313" key="2">
    <source>
        <dbReference type="EMBL" id="MFC7059539.1"/>
    </source>
</evidence>
<evidence type="ECO:0000313" key="3">
    <source>
        <dbReference type="Proteomes" id="UP001596445"/>
    </source>
</evidence>
<dbReference type="InterPro" id="IPR035965">
    <property type="entry name" value="PAS-like_dom_sf"/>
</dbReference>
<organism evidence="2 3">
    <name type="scientific">Halovenus salina</name>
    <dbReference type="NCBI Taxonomy" id="1510225"/>
    <lineage>
        <taxon>Archaea</taxon>
        <taxon>Methanobacteriati</taxon>
        <taxon>Methanobacteriota</taxon>
        <taxon>Stenosarchaea group</taxon>
        <taxon>Halobacteria</taxon>
        <taxon>Halobacteriales</taxon>
        <taxon>Haloarculaceae</taxon>
        <taxon>Halovenus</taxon>
    </lineage>
</organism>
<protein>
    <recommendedName>
        <fullName evidence="4">PAC domain-containing protein</fullName>
    </recommendedName>
</protein>
<dbReference type="Gene3D" id="3.30.450.20">
    <property type="entry name" value="PAS domain"/>
    <property type="match status" value="1"/>
</dbReference>
<keyword evidence="3" id="KW-1185">Reference proteome</keyword>
<comment type="caution">
    <text evidence="2">The sequence shown here is derived from an EMBL/GenBank/DDBJ whole genome shotgun (WGS) entry which is preliminary data.</text>
</comment>
<sequence length="141" mass="15829">MLATRQETLLDSPFSRLTEFFEEGFEQLRDTIDIVINGDVDERRVELTSSLPQAGAGQNTVAAEARVTSLTVEDRRAGAIVVFRDIGDRKETERNIRESERRFRTMFESHSAPMLLIDPDTGGLSRPTPLPSTSMATPFRN</sequence>
<dbReference type="RefSeq" id="WP_382186492.1">
    <property type="nucleotide sequence ID" value="NZ_JBHSZI010000001.1"/>
</dbReference>
<name>A0ABD5W5A7_9EURY</name>
<evidence type="ECO:0008006" key="4">
    <source>
        <dbReference type="Google" id="ProtNLM"/>
    </source>
</evidence>
<dbReference type="SUPFAM" id="SSF55785">
    <property type="entry name" value="PYP-like sensor domain (PAS domain)"/>
    <property type="match status" value="1"/>
</dbReference>
<evidence type="ECO:0000256" key="1">
    <source>
        <dbReference type="SAM" id="MobiDB-lite"/>
    </source>
</evidence>
<gene>
    <name evidence="2" type="ORF">ACFQQG_16820</name>
</gene>
<accession>A0ABD5W5A7</accession>
<feature type="region of interest" description="Disordered" evidence="1">
    <location>
        <begin position="114"/>
        <end position="141"/>
    </location>
</feature>
<dbReference type="EMBL" id="JBHSZI010000001">
    <property type="protein sequence ID" value="MFC7059539.1"/>
    <property type="molecule type" value="Genomic_DNA"/>
</dbReference>
<dbReference type="AlphaFoldDB" id="A0ABD5W5A7"/>
<feature type="compositionally biased region" description="Polar residues" evidence="1">
    <location>
        <begin position="131"/>
        <end position="141"/>
    </location>
</feature>
<dbReference type="Proteomes" id="UP001596445">
    <property type="component" value="Unassembled WGS sequence"/>
</dbReference>
<reference evidence="2 3" key="1">
    <citation type="journal article" date="2019" name="Int. J. Syst. Evol. Microbiol.">
        <title>The Global Catalogue of Microorganisms (GCM) 10K type strain sequencing project: providing services to taxonomists for standard genome sequencing and annotation.</title>
        <authorList>
            <consortium name="The Broad Institute Genomics Platform"/>
            <consortium name="The Broad Institute Genome Sequencing Center for Infectious Disease"/>
            <person name="Wu L."/>
            <person name="Ma J."/>
        </authorList>
    </citation>
    <scope>NUCLEOTIDE SEQUENCE [LARGE SCALE GENOMIC DNA]</scope>
    <source>
        <strain evidence="2 3">JCM 30072</strain>
    </source>
</reference>
<proteinExistence type="predicted"/>